<name>A0A2G8LC06_STIJA</name>
<dbReference type="InterPro" id="IPR009917">
    <property type="entry name" value="SRA1/Sec31"/>
</dbReference>
<feature type="domain" description="SRA1/Sec31" evidence="2">
    <location>
        <begin position="394"/>
        <end position="538"/>
    </location>
</feature>
<feature type="region of interest" description="Disordered" evidence="1">
    <location>
        <begin position="386"/>
        <end position="432"/>
    </location>
</feature>
<dbReference type="Gene3D" id="1.20.940.10">
    <property type="entry name" value="Functional domain of the splicing factor Prp18"/>
    <property type="match status" value="1"/>
</dbReference>
<dbReference type="InterPro" id="IPR013103">
    <property type="entry name" value="RVT_2"/>
</dbReference>
<evidence type="ECO:0000313" key="5">
    <source>
        <dbReference type="Proteomes" id="UP000230750"/>
    </source>
</evidence>
<feature type="domain" description="Reverse transcriptase Ty1/copia-type" evidence="3">
    <location>
        <begin position="1"/>
        <end position="164"/>
    </location>
</feature>
<reference evidence="4 5" key="1">
    <citation type="journal article" date="2017" name="PLoS Biol.">
        <title>The sea cucumber genome provides insights into morphological evolution and visceral regeneration.</title>
        <authorList>
            <person name="Zhang X."/>
            <person name="Sun L."/>
            <person name="Yuan J."/>
            <person name="Sun Y."/>
            <person name="Gao Y."/>
            <person name="Zhang L."/>
            <person name="Li S."/>
            <person name="Dai H."/>
            <person name="Hamel J.F."/>
            <person name="Liu C."/>
            <person name="Yu Y."/>
            <person name="Liu S."/>
            <person name="Lin W."/>
            <person name="Guo K."/>
            <person name="Jin S."/>
            <person name="Xu P."/>
            <person name="Storey K.B."/>
            <person name="Huan P."/>
            <person name="Zhang T."/>
            <person name="Zhou Y."/>
            <person name="Zhang J."/>
            <person name="Lin C."/>
            <person name="Li X."/>
            <person name="Xing L."/>
            <person name="Huo D."/>
            <person name="Sun M."/>
            <person name="Wang L."/>
            <person name="Mercier A."/>
            <person name="Li F."/>
            <person name="Yang H."/>
            <person name="Xiang J."/>
        </authorList>
    </citation>
    <scope>NUCLEOTIDE SEQUENCE [LARGE SCALE GENOMIC DNA]</scope>
    <source>
        <strain evidence="4">Shaxun</strain>
        <tissue evidence="4">Muscle</tissue>
    </source>
</reference>
<proteinExistence type="predicted"/>
<dbReference type="AlphaFoldDB" id="A0A2G8LC06"/>
<organism evidence="4 5">
    <name type="scientific">Stichopus japonicus</name>
    <name type="common">Sea cucumber</name>
    <dbReference type="NCBI Taxonomy" id="307972"/>
    <lineage>
        <taxon>Eukaryota</taxon>
        <taxon>Metazoa</taxon>
        <taxon>Echinodermata</taxon>
        <taxon>Eleutherozoa</taxon>
        <taxon>Echinozoa</taxon>
        <taxon>Holothuroidea</taxon>
        <taxon>Aspidochirotacea</taxon>
        <taxon>Aspidochirotida</taxon>
        <taxon>Stichopodidae</taxon>
        <taxon>Apostichopus</taxon>
    </lineage>
</organism>
<feature type="compositionally biased region" description="Polar residues" evidence="1">
    <location>
        <begin position="399"/>
        <end position="415"/>
    </location>
</feature>
<dbReference type="Pfam" id="PF07304">
    <property type="entry name" value="SRA1"/>
    <property type="match status" value="1"/>
</dbReference>
<feature type="compositionally biased region" description="Basic and acidic residues" evidence="1">
    <location>
        <begin position="416"/>
        <end position="427"/>
    </location>
</feature>
<dbReference type="PANTHER" id="PTHR11439:SF483">
    <property type="entry name" value="PEPTIDE SYNTHASE GLIP-LIKE, PUTATIVE (AFU_ORTHOLOGUE AFUA_3G12920)-RELATED"/>
    <property type="match status" value="1"/>
</dbReference>
<evidence type="ECO:0000256" key="1">
    <source>
        <dbReference type="SAM" id="MobiDB-lite"/>
    </source>
</evidence>
<evidence type="ECO:0000259" key="2">
    <source>
        <dbReference type="Pfam" id="PF07304"/>
    </source>
</evidence>
<dbReference type="STRING" id="307972.A0A2G8LC06"/>
<dbReference type="SUPFAM" id="SSF56672">
    <property type="entry name" value="DNA/RNA polymerases"/>
    <property type="match status" value="1"/>
</dbReference>
<dbReference type="OrthoDB" id="413361at2759"/>
<comment type="caution">
    <text evidence="4">The sequence shown here is derived from an EMBL/GenBank/DDBJ whole genome shotgun (WGS) entry which is preliminary data.</text>
</comment>
<dbReference type="Proteomes" id="UP000230750">
    <property type="component" value="Unassembled WGS sequence"/>
</dbReference>
<dbReference type="CDD" id="cd09272">
    <property type="entry name" value="RNase_HI_RT_Ty1"/>
    <property type="match status" value="1"/>
</dbReference>
<feature type="region of interest" description="Disordered" evidence="1">
    <location>
        <begin position="532"/>
        <end position="561"/>
    </location>
</feature>
<evidence type="ECO:0000313" key="4">
    <source>
        <dbReference type="EMBL" id="PIK57782.1"/>
    </source>
</evidence>
<dbReference type="EMBL" id="MRZV01000132">
    <property type="protein sequence ID" value="PIK57782.1"/>
    <property type="molecule type" value="Genomic_DNA"/>
</dbReference>
<sequence length="561" mass="63581">MDVKTAYLNAPIDCELYVEQPEGFAVSGKNGEKLVCRLKKSLYGLKQSGRNWNSLLHSYFVGESYSQSLVDPCVYTKHEENDMTIILVWVDDIIITTNRDSILEDVKRGLTSRFKMKDLGEISMFLGMRFICEVDMIKINQSKYIEKMLLKYGMKDCKARSTPCEMNVDKVFENPEDQIELTDARLYREIVGSLIYVKTSTRPDLCYTVTKLAQHMSNPTMAHLTMAKHALRYLKGTINQSLIYRKSVEPLSLIGFCDSSWGNSEDRRSITGYCFQLSENGPLISWKSTKQRTVALSTCEAEYMALAAATQEAKFLVQLWRSMTNSDSVNTVSLYCDNQGALALAKNPVHHQRSKHIDIRYHFIRLEVQKDDATAKADVLPLSARRPNLPENFAPPPTSSVSNDSVKTEASCTTSEEGKKADTKADNEDVPSSEEVLSRLQSTLEECQDQLKPRVIDDVKRKFAIFEKSWSDGKLSEGVQLQMSKLSIALSERRYPDAEKIHLNLMMEHISEVSSWMVGIKRLISEAKKILPSETDSLSDENTQESEQSKQQIPFLMPVNS</sequence>
<dbReference type="PANTHER" id="PTHR11439">
    <property type="entry name" value="GAG-POL-RELATED RETROTRANSPOSON"/>
    <property type="match status" value="1"/>
</dbReference>
<gene>
    <name evidence="4" type="ORF">BSL78_05308</name>
</gene>
<protein>
    <recommendedName>
        <fullName evidence="6">Reverse transcriptase Ty1/copia-type domain-containing protein</fullName>
    </recommendedName>
</protein>
<dbReference type="Pfam" id="PF07727">
    <property type="entry name" value="RVT_2"/>
    <property type="match status" value="1"/>
</dbReference>
<accession>A0A2G8LC06</accession>
<dbReference type="InterPro" id="IPR043502">
    <property type="entry name" value="DNA/RNA_pol_sf"/>
</dbReference>
<keyword evidence="5" id="KW-1185">Reference proteome</keyword>
<evidence type="ECO:0008006" key="6">
    <source>
        <dbReference type="Google" id="ProtNLM"/>
    </source>
</evidence>
<evidence type="ECO:0000259" key="3">
    <source>
        <dbReference type="Pfam" id="PF07727"/>
    </source>
</evidence>